<dbReference type="InterPro" id="IPR006419">
    <property type="entry name" value="NMN_transpt_PnuC"/>
</dbReference>
<evidence type="ECO:0000256" key="7">
    <source>
        <dbReference type="SAM" id="Phobius"/>
    </source>
</evidence>
<dbReference type="AlphaFoldDB" id="A0A6J6CGX3"/>
<reference evidence="9" key="1">
    <citation type="submission" date="2020-05" db="EMBL/GenBank/DDBJ databases">
        <authorList>
            <person name="Chiriac C."/>
            <person name="Salcher M."/>
            <person name="Ghai R."/>
            <person name="Kavagutti S V."/>
        </authorList>
    </citation>
    <scope>NUCLEOTIDE SEQUENCE</scope>
</reference>
<feature type="transmembrane region" description="Helical" evidence="7">
    <location>
        <begin position="58"/>
        <end position="75"/>
    </location>
</feature>
<dbReference type="EMBL" id="CAESAM010000025">
    <property type="protein sequence ID" value="CAB4336942.1"/>
    <property type="molecule type" value="Genomic_DNA"/>
</dbReference>
<dbReference type="EMBL" id="CAEZXU010000052">
    <property type="protein sequence ID" value="CAB4699874.1"/>
    <property type="molecule type" value="Genomic_DNA"/>
</dbReference>
<comment type="subcellular location">
    <subcellularLocation>
        <location evidence="1">Cell membrane</location>
        <topology evidence="1">Multi-pass membrane protein</topology>
    </subcellularLocation>
</comment>
<evidence type="ECO:0000256" key="1">
    <source>
        <dbReference type="ARBA" id="ARBA00004651"/>
    </source>
</evidence>
<dbReference type="GO" id="GO:0034257">
    <property type="term" value="F:nicotinamide riboside transmembrane transporter activity"/>
    <property type="evidence" value="ECO:0007669"/>
    <property type="project" value="InterPro"/>
</dbReference>
<dbReference type="Pfam" id="PF04973">
    <property type="entry name" value="NMN_transporter"/>
    <property type="match status" value="1"/>
</dbReference>
<feature type="transmembrane region" description="Helical" evidence="7">
    <location>
        <begin position="7"/>
        <end position="29"/>
    </location>
</feature>
<evidence type="ECO:0000313" key="9">
    <source>
        <dbReference type="EMBL" id="CAB4549479.1"/>
    </source>
</evidence>
<evidence type="ECO:0000256" key="3">
    <source>
        <dbReference type="ARBA" id="ARBA00022475"/>
    </source>
</evidence>
<keyword evidence="2" id="KW-0813">Transport</keyword>
<feature type="transmembrane region" description="Helical" evidence="7">
    <location>
        <begin position="116"/>
        <end position="134"/>
    </location>
</feature>
<feature type="transmembrane region" description="Helical" evidence="7">
    <location>
        <begin position="160"/>
        <end position="179"/>
    </location>
</feature>
<keyword evidence="5 7" id="KW-1133">Transmembrane helix</keyword>
<dbReference type="PANTHER" id="PTHR36122">
    <property type="entry name" value="NICOTINAMIDE RIBOSIDE TRANSPORTER PNUC"/>
    <property type="match status" value="1"/>
</dbReference>
<dbReference type="GO" id="GO:0005886">
    <property type="term" value="C:plasma membrane"/>
    <property type="evidence" value="ECO:0007669"/>
    <property type="project" value="UniProtKB-SubCell"/>
</dbReference>
<evidence type="ECO:0000256" key="6">
    <source>
        <dbReference type="ARBA" id="ARBA00023136"/>
    </source>
</evidence>
<protein>
    <submittedName>
        <fullName evidence="9">Unannotated protein</fullName>
    </submittedName>
</protein>
<dbReference type="PANTHER" id="PTHR36122:SF2">
    <property type="entry name" value="NICOTINAMIDE RIBOSIDE TRANSPORTER PNUC"/>
    <property type="match status" value="1"/>
</dbReference>
<proteinExistence type="predicted"/>
<gene>
    <name evidence="9" type="ORF">UFOPK1509_00204</name>
    <name evidence="10" type="ORF">UFOPK2592_00696</name>
    <name evidence="8" type="ORF">UFOPK4171_00440</name>
</gene>
<keyword evidence="4 7" id="KW-0812">Transmembrane</keyword>
<keyword evidence="6 7" id="KW-0472">Membrane</keyword>
<evidence type="ECO:0000256" key="5">
    <source>
        <dbReference type="ARBA" id="ARBA00022989"/>
    </source>
</evidence>
<evidence type="ECO:0000313" key="8">
    <source>
        <dbReference type="EMBL" id="CAB4336942.1"/>
    </source>
</evidence>
<dbReference type="EMBL" id="CAEZSY010000014">
    <property type="protein sequence ID" value="CAB4549479.1"/>
    <property type="molecule type" value="Genomic_DNA"/>
</dbReference>
<evidence type="ECO:0000256" key="2">
    <source>
        <dbReference type="ARBA" id="ARBA00022448"/>
    </source>
</evidence>
<keyword evidence="3" id="KW-1003">Cell membrane</keyword>
<name>A0A6J6CGX3_9ZZZZ</name>
<feature type="transmembrane region" description="Helical" evidence="7">
    <location>
        <begin position="91"/>
        <end position="109"/>
    </location>
</feature>
<evidence type="ECO:0000256" key="4">
    <source>
        <dbReference type="ARBA" id="ARBA00022692"/>
    </source>
</evidence>
<sequence length="195" mass="22142">MRIGKDSYMSFLEIIAFLTSLIGVVFGILGPRITWPWWAISSLLYAIIFYQSEYYASAALQLIFILGGLWGWFGWGKTGAKPRYSTNTERLIILATLLIASIALYPVLIDIGATSSAIEAFGFIGSVIAQLLMVKERFEAWPLWLVVDAAYTYQYFQGKLYLTSFLYLIFSGLAMWGWIRWQKEATANGLPRFIK</sequence>
<organism evidence="9">
    <name type="scientific">freshwater metagenome</name>
    <dbReference type="NCBI Taxonomy" id="449393"/>
    <lineage>
        <taxon>unclassified sequences</taxon>
        <taxon>metagenomes</taxon>
        <taxon>ecological metagenomes</taxon>
    </lineage>
</organism>
<evidence type="ECO:0000313" key="10">
    <source>
        <dbReference type="EMBL" id="CAB4699874.1"/>
    </source>
</evidence>
<feature type="transmembrane region" description="Helical" evidence="7">
    <location>
        <begin position="35"/>
        <end position="51"/>
    </location>
</feature>
<dbReference type="NCBIfam" id="TIGR01528">
    <property type="entry name" value="NMN_trans_PnuC"/>
    <property type="match status" value="1"/>
</dbReference>
<accession>A0A6J6CGX3</accession>